<evidence type="ECO:0000313" key="3">
    <source>
        <dbReference type="Proteomes" id="UP000249364"/>
    </source>
</evidence>
<dbReference type="AlphaFoldDB" id="A0A2W7QW80"/>
<dbReference type="STRING" id="121821.GCA_001870675_02146"/>
<keyword evidence="3" id="KW-1185">Reference proteome</keyword>
<organism evidence="2 3">
    <name type="scientific">Roseinatronobacter thiooxidans</name>
    <dbReference type="NCBI Taxonomy" id="121821"/>
    <lineage>
        <taxon>Bacteria</taxon>
        <taxon>Pseudomonadati</taxon>
        <taxon>Pseudomonadota</taxon>
        <taxon>Alphaproteobacteria</taxon>
        <taxon>Rhodobacterales</taxon>
        <taxon>Paracoccaceae</taxon>
        <taxon>Roseinatronobacter</taxon>
    </lineage>
</organism>
<evidence type="ECO:0000313" key="2">
    <source>
        <dbReference type="EMBL" id="PZX47927.1"/>
    </source>
</evidence>
<dbReference type="RefSeq" id="WP_281243898.1">
    <property type="nucleotide sequence ID" value="NZ_MEHT01000009.1"/>
</dbReference>
<proteinExistence type="predicted"/>
<feature type="region of interest" description="Disordered" evidence="1">
    <location>
        <begin position="1"/>
        <end position="31"/>
    </location>
</feature>
<gene>
    <name evidence="2" type="ORF">LY56_00074</name>
</gene>
<dbReference type="Proteomes" id="UP000249364">
    <property type="component" value="Unassembled WGS sequence"/>
</dbReference>
<protein>
    <submittedName>
        <fullName evidence="2">Uncharacterized protein</fullName>
    </submittedName>
</protein>
<accession>A0A2W7QW80</accession>
<evidence type="ECO:0000256" key="1">
    <source>
        <dbReference type="SAM" id="MobiDB-lite"/>
    </source>
</evidence>
<dbReference type="EMBL" id="QKZQ01000001">
    <property type="protein sequence ID" value="PZX47927.1"/>
    <property type="molecule type" value="Genomic_DNA"/>
</dbReference>
<comment type="caution">
    <text evidence="2">The sequence shown here is derived from an EMBL/GenBank/DDBJ whole genome shotgun (WGS) entry which is preliminary data.</text>
</comment>
<sequence>MHSHIPPQPNTGKDRKQTRQTPVMRADARASDRRVVQFTDWALI</sequence>
<reference evidence="2 3" key="1">
    <citation type="submission" date="2018-06" db="EMBL/GenBank/DDBJ databases">
        <title>Genomic Encyclopedia of Archaeal and Bacterial Type Strains, Phase II (KMG-II): from individual species to whole genera.</title>
        <authorList>
            <person name="Goeker M."/>
        </authorList>
    </citation>
    <scope>NUCLEOTIDE SEQUENCE [LARGE SCALE GENOMIC DNA]</scope>
    <source>
        <strain evidence="2 3">DSM 13087</strain>
    </source>
</reference>
<name>A0A2W7QW80_9RHOB</name>